<evidence type="ECO:0000259" key="2">
    <source>
        <dbReference type="Pfam" id="PF12486"/>
    </source>
</evidence>
<dbReference type="RefSeq" id="WP_051323361.1">
    <property type="nucleotide sequence ID" value="NZ_PDDX01000001.1"/>
</dbReference>
<evidence type="ECO:0000313" key="4">
    <source>
        <dbReference type="Proteomes" id="UP000224974"/>
    </source>
</evidence>
<dbReference type="AlphaFoldDB" id="A0A2C6CYG8"/>
<reference evidence="4" key="1">
    <citation type="submission" date="2017-09" db="EMBL/GenBank/DDBJ databases">
        <title>FDA dAtabase for Regulatory Grade micrObial Sequences (FDA-ARGOS): Supporting development and validation of Infectious Disease Dx tests.</title>
        <authorList>
            <person name="Minogue T."/>
            <person name="Wolcott M."/>
            <person name="Wasieloski L."/>
            <person name="Aguilar W."/>
            <person name="Moore D."/>
            <person name="Tallon L."/>
            <person name="Sadzewicz L."/>
            <person name="Ott S."/>
            <person name="Zhao X."/>
            <person name="Nagaraj S."/>
            <person name="Vavikolanu K."/>
            <person name="Aluvathingal J."/>
            <person name="Nadendla S."/>
            <person name="Sichtig H."/>
        </authorList>
    </citation>
    <scope>NUCLEOTIDE SEQUENCE [LARGE SCALE GENOMIC DNA]</scope>
    <source>
        <strain evidence="4">FDAARGOS_387</strain>
    </source>
</reference>
<dbReference type="OrthoDB" id="5579595at2"/>
<sequence>MENNTFRFIHTGGDPRSFEEFEAIRTEINKLSHVKQPTVDWQVIETSAIALFEKNGVDLLTACYYTYARVNKNGLAGFVEGCELVAALVGYQWENLWPPQSSARTDSLNWFNARIGSLIRKQTFGNQDIHLLQRASLALELISNKLQQVSLEKLPRIENLYFFIQNTVSDLEKQQAQAAANATPHTASLIYIAQGDIKESLSSIDGIVIPQEIPPEPPAEPIVPVSKVKPWHGLVLGALVASVIAYVYIEFQTNQRELTAMASGPSLDWFIKQDNNSPRYLIQQADKSEVKNLEKTVLSSYKAQLSKLSDFSPLSAYYYGDNLVYTAQQLWPDSVDQKELTSLWQKQRQSKSPPELISDSYIYTQNNISTLLKEINEADSKDKYVTVGRIRNVLLDTQKHLRDDVPVEEILRIMEQQKLQGTTISPQIRQQMDLKLQALINRYYQLENKN</sequence>
<dbReference type="PANTHER" id="PTHR37024:SF5">
    <property type="entry name" value="IMPA N-TERMINAL DOMAIN-CONTAINING PROTEIN"/>
    <property type="match status" value="1"/>
</dbReference>
<gene>
    <name evidence="3" type="ORF">CRN84_21550</name>
</gene>
<keyword evidence="4" id="KW-1185">Reference proteome</keyword>
<feature type="domain" description="ImpA N-terminal" evidence="1">
    <location>
        <begin position="11"/>
        <end position="112"/>
    </location>
</feature>
<proteinExistence type="predicted"/>
<dbReference type="Proteomes" id="UP000224974">
    <property type="component" value="Unassembled WGS sequence"/>
</dbReference>
<evidence type="ECO:0008006" key="5">
    <source>
        <dbReference type="Google" id="ProtNLM"/>
    </source>
</evidence>
<feature type="domain" description="ImpA C-terminal" evidence="2">
    <location>
        <begin position="301"/>
        <end position="446"/>
    </location>
</feature>
<dbReference type="PANTHER" id="PTHR37024">
    <property type="entry name" value="TYPE VI SECRETION SYSTEM DUF2094 AND IMPA-RELATED DOMAIN PROTEIN"/>
    <property type="match status" value="1"/>
</dbReference>
<dbReference type="EMBL" id="PDDX01000001">
    <property type="protein sequence ID" value="PHI31729.1"/>
    <property type="molecule type" value="Genomic_DNA"/>
</dbReference>
<comment type="caution">
    <text evidence="3">The sequence shown here is derived from an EMBL/GenBank/DDBJ whole genome shotgun (WGS) entry which is preliminary data.</text>
</comment>
<protein>
    <recommendedName>
        <fullName evidence="5">Type VI secretion system ImpA family N-terminal domain-containing protein</fullName>
    </recommendedName>
</protein>
<evidence type="ECO:0000313" key="3">
    <source>
        <dbReference type="EMBL" id="PHI31729.1"/>
    </source>
</evidence>
<dbReference type="InterPro" id="IPR021069">
    <property type="entry name" value="ImpA_C"/>
</dbReference>
<accession>A0A2C6CYG8</accession>
<dbReference type="InterPro" id="IPR010657">
    <property type="entry name" value="ImpA_N"/>
</dbReference>
<dbReference type="Pfam" id="PF12486">
    <property type="entry name" value="VasL"/>
    <property type="match status" value="1"/>
</dbReference>
<organism evidence="3 4">
    <name type="scientific">Budvicia aquatica</name>
    <dbReference type="NCBI Taxonomy" id="82979"/>
    <lineage>
        <taxon>Bacteria</taxon>
        <taxon>Pseudomonadati</taxon>
        <taxon>Pseudomonadota</taxon>
        <taxon>Gammaproteobacteria</taxon>
        <taxon>Enterobacterales</taxon>
        <taxon>Budviciaceae</taxon>
        <taxon>Budvicia</taxon>
    </lineage>
</organism>
<dbReference type="Pfam" id="PF06812">
    <property type="entry name" value="ImpA_N"/>
    <property type="match status" value="1"/>
</dbReference>
<dbReference type="STRING" id="1111728.GCA_000427805_02864"/>
<evidence type="ECO:0000259" key="1">
    <source>
        <dbReference type="Pfam" id="PF06812"/>
    </source>
</evidence>
<name>A0A2C6CYG8_9GAMM</name>